<dbReference type="Proteomes" id="UP000014977">
    <property type="component" value="Unassembled WGS sequence"/>
</dbReference>
<protein>
    <recommendedName>
        <fullName evidence="4">Lipoprotein</fullName>
    </recommendedName>
</protein>
<comment type="caution">
    <text evidence="2">The sequence shown here is derived from an EMBL/GenBank/DDBJ whole genome shotgun (WGS) entry which is preliminary data.</text>
</comment>
<evidence type="ECO:0000256" key="1">
    <source>
        <dbReference type="SAM" id="SignalP"/>
    </source>
</evidence>
<dbReference type="RefSeq" id="WP_020878169.1">
    <property type="nucleotide sequence ID" value="NZ_ATHJ01000116.1"/>
</dbReference>
<name>S7UKI6_DESML</name>
<evidence type="ECO:0000313" key="2">
    <source>
        <dbReference type="EMBL" id="EPR34349.1"/>
    </source>
</evidence>
<dbReference type="AlphaFoldDB" id="S7UKI6"/>
<dbReference type="STRING" id="897.B2D07_09755"/>
<evidence type="ECO:0000313" key="3">
    <source>
        <dbReference type="Proteomes" id="UP000014977"/>
    </source>
</evidence>
<dbReference type="OrthoDB" id="10002149at2"/>
<feature type="chain" id="PRO_5030177264" description="Lipoprotein" evidence="1">
    <location>
        <begin position="23"/>
        <end position="91"/>
    </location>
</feature>
<dbReference type="EMBL" id="ATHJ01000116">
    <property type="protein sequence ID" value="EPR34349.1"/>
    <property type="molecule type" value="Genomic_DNA"/>
</dbReference>
<proteinExistence type="predicted"/>
<accession>S7UKI6</accession>
<sequence>MKKRIGTIGMIALAAVICMGCAQFYSTPLEENWGQAYHSTLQSQKVYPQKPAPTASVEGHDGVAAATAKAKYRDSFKKAVPPPVYNISFGL</sequence>
<keyword evidence="3" id="KW-1185">Reference proteome</keyword>
<gene>
    <name evidence="2" type="ORF">dsmv_0815</name>
</gene>
<organism evidence="2 3">
    <name type="scientific">Desulfococcus multivorans DSM 2059</name>
    <dbReference type="NCBI Taxonomy" id="1121405"/>
    <lineage>
        <taxon>Bacteria</taxon>
        <taxon>Pseudomonadati</taxon>
        <taxon>Thermodesulfobacteriota</taxon>
        <taxon>Desulfobacteria</taxon>
        <taxon>Desulfobacterales</taxon>
        <taxon>Desulfococcaceae</taxon>
        <taxon>Desulfococcus</taxon>
    </lineage>
</organism>
<reference evidence="2 3" key="1">
    <citation type="journal article" date="2013" name="Genome Announc.">
        <title>Draft genome sequences for three mercury-methylating, sulfate-reducing bacteria.</title>
        <authorList>
            <person name="Brown S.D."/>
            <person name="Hurt R.A.Jr."/>
            <person name="Gilmour C.C."/>
            <person name="Elias D.A."/>
        </authorList>
    </citation>
    <scope>NUCLEOTIDE SEQUENCE [LARGE SCALE GENOMIC DNA]</scope>
    <source>
        <strain evidence="2 3">DSM 2059</strain>
    </source>
</reference>
<feature type="signal peptide" evidence="1">
    <location>
        <begin position="1"/>
        <end position="22"/>
    </location>
</feature>
<evidence type="ECO:0008006" key="4">
    <source>
        <dbReference type="Google" id="ProtNLM"/>
    </source>
</evidence>
<keyword evidence="1" id="KW-0732">Signal</keyword>